<organism evidence="3 4">
    <name type="scientific">Xaviernesmea oryzae</name>
    <dbReference type="NCBI Taxonomy" id="464029"/>
    <lineage>
        <taxon>Bacteria</taxon>
        <taxon>Pseudomonadati</taxon>
        <taxon>Pseudomonadota</taxon>
        <taxon>Alphaproteobacteria</taxon>
        <taxon>Hyphomicrobiales</taxon>
        <taxon>Rhizobiaceae</taxon>
        <taxon>Rhizobium/Agrobacterium group</taxon>
        <taxon>Xaviernesmea</taxon>
    </lineage>
</organism>
<dbReference type="Proteomes" id="UP000192903">
    <property type="component" value="Unassembled WGS sequence"/>
</dbReference>
<comment type="similarity">
    <text evidence="1">Belongs to the ParD antitoxin family.</text>
</comment>
<keyword evidence="2" id="KW-1277">Toxin-antitoxin system</keyword>
<gene>
    <name evidence="3" type="ORF">SAMN02982989_0379</name>
</gene>
<dbReference type="Pfam" id="PF03693">
    <property type="entry name" value="ParD_antitoxin"/>
    <property type="match status" value="1"/>
</dbReference>
<evidence type="ECO:0000313" key="3">
    <source>
        <dbReference type="EMBL" id="SME97453.1"/>
    </source>
</evidence>
<dbReference type="PANTHER" id="PTHR36582">
    <property type="entry name" value="ANTITOXIN PARD"/>
    <property type="match status" value="1"/>
</dbReference>
<evidence type="ECO:0000256" key="1">
    <source>
        <dbReference type="ARBA" id="ARBA00008580"/>
    </source>
</evidence>
<dbReference type="SUPFAM" id="SSF47598">
    <property type="entry name" value="Ribbon-helix-helix"/>
    <property type="match status" value="1"/>
</dbReference>
<dbReference type="GO" id="GO:0006355">
    <property type="term" value="P:regulation of DNA-templated transcription"/>
    <property type="evidence" value="ECO:0007669"/>
    <property type="project" value="InterPro"/>
</dbReference>
<name>A0A1X7CIU1_9HYPH</name>
<evidence type="ECO:0000256" key="2">
    <source>
        <dbReference type="ARBA" id="ARBA00022649"/>
    </source>
</evidence>
<evidence type="ECO:0000313" key="4">
    <source>
        <dbReference type="Proteomes" id="UP000192903"/>
    </source>
</evidence>
<dbReference type="InterPro" id="IPR010985">
    <property type="entry name" value="Ribbon_hlx_hlx"/>
</dbReference>
<dbReference type="OrthoDB" id="9815501at2"/>
<reference evidence="4" key="1">
    <citation type="submission" date="2017-04" db="EMBL/GenBank/DDBJ databases">
        <authorList>
            <person name="Varghese N."/>
            <person name="Submissions S."/>
        </authorList>
    </citation>
    <scope>NUCLEOTIDE SEQUENCE [LARGE SCALE GENOMIC DNA]</scope>
    <source>
        <strain evidence="4">B4P</strain>
    </source>
</reference>
<keyword evidence="4" id="KW-1185">Reference proteome</keyword>
<dbReference type="AlphaFoldDB" id="A0A1X7CIU1"/>
<proteinExistence type="inferred from homology"/>
<dbReference type="InterPro" id="IPR022789">
    <property type="entry name" value="ParD"/>
</dbReference>
<accession>A0A1X7CIU1</accession>
<dbReference type="InterPro" id="IPR038296">
    <property type="entry name" value="ParD_sf"/>
</dbReference>
<protein>
    <submittedName>
        <fullName evidence="3">Antitoxin ParD1/3/4</fullName>
    </submittedName>
</protein>
<dbReference type="STRING" id="464029.SAMN02982989_0379"/>
<dbReference type="PANTHER" id="PTHR36582:SF2">
    <property type="entry name" value="ANTITOXIN PARD"/>
    <property type="match status" value="1"/>
</dbReference>
<dbReference type="EMBL" id="FXAF01000001">
    <property type="protein sequence ID" value="SME97453.1"/>
    <property type="molecule type" value="Genomic_DNA"/>
</dbReference>
<dbReference type="NCBIfam" id="TIGR02606">
    <property type="entry name" value="antidote_CC2985"/>
    <property type="match status" value="1"/>
</dbReference>
<dbReference type="Gene3D" id="6.10.10.120">
    <property type="entry name" value="Antitoxin ParD1-like"/>
    <property type="match status" value="1"/>
</dbReference>
<sequence>MGKMTSITVDEELTAFIAKQVSDGNYSSADEVVEAALRLLRDSEDGLEAIRAAIDEGEASGEPEPFDFDEFIARKRALRAEQ</sequence>